<evidence type="ECO:0000256" key="2">
    <source>
        <dbReference type="SAM" id="SignalP"/>
    </source>
</evidence>
<dbReference type="AlphaFoldDB" id="A0A9D4Z5V1"/>
<protein>
    <submittedName>
        <fullName evidence="3">Uncharacterized protein</fullName>
    </submittedName>
</protein>
<feature type="region of interest" description="Disordered" evidence="1">
    <location>
        <begin position="32"/>
        <end position="61"/>
    </location>
</feature>
<name>A0A9D4Z5V1_ADICA</name>
<feature type="signal peptide" evidence="2">
    <location>
        <begin position="1"/>
        <end position="22"/>
    </location>
</feature>
<gene>
    <name evidence="3" type="ORF">GOP47_0022110</name>
</gene>
<proteinExistence type="predicted"/>
<feature type="chain" id="PRO_5039396523" evidence="2">
    <location>
        <begin position="23"/>
        <end position="130"/>
    </location>
</feature>
<dbReference type="Proteomes" id="UP000886520">
    <property type="component" value="Chromosome 21"/>
</dbReference>
<feature type="non-terminal residue" evidence="3">
    <location>
        <position position="130"/>
    </location>
</feature>
<evidence type="ECO:0000313" key="4">
    <source>
        <dbReference type="Proteomes" id="UP000886520"/>
    </source>
</evidence>
<accession>A0A9D4Z5V1</accession>
<evidence type="ECO:0000313" key="3">
    <source>
        <dbReference type="EMBL" id="KAI5063563.1"/>
    </source>
</evidence>
<organism evidence="3 4">
    <name type="scientific">Adiantum capillus-veneris</name>
    <name type="common">Maidenhair fern</name>
    <dbReference type="NCBI Taxonomy" id="13818"/>
    <lineage>
        <taxon>Eukaryota</taxon>
        <taxon>Viridiplantae</taxon>
        <taxon>Streptophyta</taxon>
        <taxon>Embryophyta</taxon>
        <taxon>Tracheophyta</taxon>
        <taxon>Polypodiopsida</taxon>
        <taxon>Polypodiidae</taxon>
        <taxon>Polypodiales</taxon>
        <taxon>Pteridineae</taxon>
        <taxon>Pteridaceae</taxon>
        <taxon>Vittarioideae</taxon>
        <taxon>Adiantum</taxon>
    </lineage>
</organism>
<feature type="region of interest" description="Disordered" evidence="1">
    <location>
        <begin position="79"/>
        <end position="102"/>
    </location>
</feature>
<comment type="caution">
    <text evidence="3">The sequence shown here is derived from an EMBL/GenBank/DDBJ whole genome shotgun (WGS) entry which is preliminary data.</text>
</comment>
<reference evidence="3" key="1">
    <citation type="submission" date="2021-01" db="EMBL/GenBank/DDBJ databases">
        <title>Adiantum capillus-veneris genome.</title>
        <authorList>
            <person name="Fang Y."/>
            <person name="Liao Q."/>
        </authorList>
    </citation>
    <scope>NUCLEOTIDE SEQUENCE</scope>
    <source>
        <strain evidence="3">H3</strain>
        <tissue evidence="3">Leaf</tissue>
    </source>
</reference>
<keyword evidence="2" id="KW-0732">Signal</keyword>
<dbReference type="EMBL" id="JABFUD020000021">
    <property type="protein sequence ID" value="KAI5063563.1"/>
    <property type="molecule type" value="Genomic_DNA"/>
</dbReference>
<evidence type="ECO:0000256" key="1">
    <source>
        <dbReference type="SAM" id="MobiDB-lite"/>
    </source>
</evidence>
<sequence length="130" mass="13469">MGSHLAPLSLGFLFFALPCSSGLLSQTSPPSLQSLGCLHATPPPLQRSPEPASASPLTIPASPFLHGMAPPPYVFSPGPLSMASSPSHARGDPPPVTFYSHARGGPPLQLMVPSLHANRRPLSACKPFGD</sequence>
<keyword evidence="4" id="KW-1185">Reference proteome</keyword>